<accession>A0A9D2FQC5</accession>
<reference evidence="2" key="2">
    <citation type="submission" date="2021-04" db="EMBL/GenBank/DDBJ databases">
        <authorList>
            <person name="Gilroy R."/>
        </authorList>
    </citation>
    <scope>NUCLEOTIDE SEQUENCE</scope>
    <source>
        <strain evidence="2">1068</strain>
    </source>
</reference>
<comment type="caution">
    <text evidence="2">The sequence shown here is derived from an EMBL/GenBank/DDBJ whole genome shotgun (WGS) entry which is preliminary data.</text>
</comment>
<keyword evidence="1" id="KW-1133">Transmembrane helix</keyword>
<dbReference type="AlphaFoldDB" id="A0A9D2FQC5"/>
<reference evidence="2" key="1">
    <citation type="journal article" date="2021" name="PeerJ">
        <title>Extensive microbial diversity within the chicken gut microbiome revealed by metagenomics and culture.</title>
        <authorList>
            <person name="Gilroy R."/>
            <person name="Ravi A."/>
            <person name="Getino M."/>
            <person name="Pursley I."/>
            <person name="Horton D.L."/>
            <person name="Alikhan N.F."/>
            <person name="Baker D."/>
            <person name="Gharbi K."/>
            <person name="Hall N."/>
            <person name="Watson M."/>
            <person name="Adriaenssens E.M."/>
            <person name="Foster-Nyarko E."/>
            <person name="Jarju S."/>
            <person name="Secka A."/>
            <person name="Antonio M."/>
            <person name="Oren A."/>
            <person name="Chaudhuri R.R."/>
            <person name="La Ragione R."/>
            <person name="Hildebrand F."/>
            <person name="Pallen M.J."/>
        </authorList>
    </citation>
    <scope>NUCLEOTIDE SEQUENCE</scope>
    <source>
        <strain evidence="2">1068</strain>
    </source>
</reference>
<sequence>MAVDIIILGAVLAYCGFIIYKQMKNRKNPGAGCGGCSGCCGSCRGCSSSKVSEGVKHNG</sequence>
<keyword evidence="1" id="KW-0812">Transmembrane</keyword>
<gene>
    <name evidence="2" type="ORF">H9809_02370</name>
</gene>
<feature type="transmembrane region" description="Helical" evidence="1">
    <location>
        <begin position="6"/>
        <end position="23"/>
    </location>
</feature>
<protein>
    <submittedName>
        <fullName evidence="2">FeoB-associated Cys-rich membrane protein</fullName>
    </submittedName>
</protein>
<evidence type="ECO:0000313" key="3">
    <source>
        <dbReference type="Proteomes" id="UP000824056"/>
    </source>
</evidence>
<evidence type="ECO:0000313" key="2">
    <source>
        <dbReference type="EMBL" id="HIZ64742.1"/>
    </source>
</evidence>
<dbReference type="Proteomes" id="UP000824056">
    <property type="component" value="Unassembled WGS sequence"/>
</dbReference>
<dbReference type="Pfam" id="PF12669">
    <property type="entry name" value="FeoB_associated"/>
    <property type="match status" value="1"/>
</dbReference>
<name>A0A9D2FQC5_9FIRM</name>
<organism evidence="2 3">
    <name type="scientific">Candidatus Blautia pullicola</name>
    <dbReference type="NCBI Taxonomy" id="2838498"/>
    <lineage>
        <taxon>Bacteria</taxon>
        <taxon>Bacillati</taxon>
        <taxon>Bacillota</taxon>
        <taxon>Clostridia</taxon>
        <taxon>Lachnospirales</taxon>
        <taxon>Lachnospiraceae</taxon>
        <taxon>Blautia</taxon>
    </lineage>
</organism>
<proteinExistence type="predicted"/>
<keyword evidence="1" id="KW-0472">Membrane</keyword>
<evidence type="ECO:0000256" key="1">
    <source>
        <dbReference type="SAM" id="Phobius"/>
    </source>
</evidence>
<dbReference type="EMBL" id="DXBG01000053">
    <property type="protein sequence ID" value="HIZ64742.1"/>
    <property type="molecule type" value="Genomic_DNA"/>
</dbReference>